<evidence type="ECO:0000313" key="3">
    <source>
        <dbReference type="WBParaSite" id="SCUD_0001981001-mRNA-1"/>
    </source>
</evidence>
<protein>
    <submittedName>
        <fullName evidence="3">Zf-3CxxC domain-containing protein</fullName>
    </submittedName>
</protein>
<evidence type="ECO:0000313" key="1">
    <source>
        <dbReference type="EMBL" id="VDP70329.1"/>
    </source>
</evidence>
<name>A0A183KXL1_9TREM</name>
<dbReference type="EMBL" id="UZAK01043163">
    <property type="protein sequence ID" value="VDP70329.1"/>
    <property type="molecule type" value="Genomic_DNA"/>
</dbReference>
<reference evidence="1 2" key="2">
    <citation type="submission" date="2018-11" db="EMBL/GenBank/DDBJ databases">
        <authorList>
            <consortium name="Pathogen Informatics"/>
        </authorList>
    </citation>
    <scope>NUCLEOTIDE SEQUENCE [LARGE SCALE GENOMIC DNA]</scope>
    <source>
        <strain evidence="1">Dakar</strain>
        <strain evidence="2">Dakar, Senegal</strain>
    </source>
</reference>
<dbReference type="WBParaSite" id="SCUD_0001981001-mRNA-1">
    <property type="protein sequence ID" value="SCUD_0001981001-mRNA-1"/>
    <property type="gene ID" value="SCUD_0001981001"/>
</dbReference>
<dbReference type="AlphaFoldDB" id="A0A183KXL1"/>
<accession>A0A183KXL1</accession>
<organism evidence="3">
    <name type="scientific">Schistosoma curassoni</name>
    <dbReference type="NCBI Taxonomy" id="6186"/>
    <lineage>
        <taxon>Eukaryota</taxon>
        <taxon>Metazoa</taxon>
        <taxon>Spiralia</taxon>
        <taxon>Lophotrochozoa</taxon>
        <taxon>Platyhelminthes</taxon>
        <taxon>Trematoda</taxon>
        <taxon>Digenea</taxon>
        <taxon>Strigeidida</taxon>
        <taxon>Schistosomatoidea</taxon>
        <taxon>Schistosomatidae</taxon>
        <taxon>Schistosoma</taxon>
    </lineage>
</organism>
<dbReference type="Proteomes" id="UP000279833">
    <property type="component" value="Unassembled WGS sequence"/>
</dbReference>
<gene>
    <name evidence="1" type="ORF">SCUD_LOCUS19807</name>
</gene>
<keyword evidence="2" id="KW-1185">Reference proteome</keyword>
<proteinExistence type="predicted"/>
<sequence length="72" mass="8506">MYLNNKNPERSEESDYDSVDVCVGCYLFQPTSVEYGSDEWVKFSRRIVFRYLVRSARTAEGDMCMECYGYDM</sequence>
<evidence type="ECO:0000313" key="2">
    <source>
        <dbReference type="Proteomes" id="UP000279833"/>
    </source>
</evidence>
<reference evidence="3" key="1">
    <citation type="submission" date="2016-06" db="UniProtKB">
        <authorList>
            <consortium name="WormBaseParasite"/>
        </authorList>
    </citation>
    <scope>IDENTIFICATION</scope>
</reference>